<evidence type="ECO:0000256" key="4">
    <source>
        <dbReference type="SAM" id="Phobius"/>
    </source>
</evidence>
<comment type="pathway">
    <text evidence="1">Lipid metabolism.</text>
</comment>
<evidence type="ECO:0000256" key="3">
    <source>
        <dbReference type="ARBA" id="ARBA00023315"/>
    </source>
</evidence>
<organism evidence="6 7">
    <name type="scientific">Alteromonas halophila</name>
    <dbReference type="NCBI Taxonomy" id="516698"/>
    <lineage>
        <taxon>Bacteria</taxon>
        <taxon>Pseudomonadati</taxon>
        <taxon>Pseudomonadota</taxon>
        <taxon>Gammaproteobacteria</taxon>
        <taxon>Alteromonadales</taxon>
        <taxon>Alteromonadaceae</taxon>
        <taxon>Alteromonas/Salinimonas group</taxon>
        <taxon>Alteromonas</taxon>
    </lineage>
</organism>
<name>A0A918JK00_9ALTE</name>
<sequence length="259" mass="28642">MGATMVKRGLKKAWQITGAAISYTLFGLGALIVGLVFRLISVIPGIPAATRQTWIRNCIHAGCRGFILTLRAFGLIRYQFALNSMMQASGGHLVIANHPTLIDVVLLFAVRKNFCCIVKGELWHNMFTSAVVRQAGFIPNHSAELIPLAVEKLAAGENLIIFPEGTRTETSDIIRFKRGASNVAVASGAPIVPVLIKCNPGALKKGDKWYTIPDEGLCYTLTSGKRLHLNELIDTTKPKTLQYRELTRFLEHYYKDWMA</sequence>
<keyword evidence="4" id="KW-1133">Transmembrane helix</keyword>
<keyword evidence="4" id="KW-0472">Membrane</keyword>
<reference evidence="6" key="2">
    <citation type="submission" date="2020-09" db="EMBL/GenBank/DDBJ databases">
        <authorList>
            <person name="Sun Q."/>
            <person name="Kim S."/>
        </authorList>
    </citation>
    <scope>NUCLEOTIDE SEQUENCE</scope>
    <source>
        <strain evidence="6">KCTC 22164</strain>
    </source>
</reference>
<evidence type="ECO:0000313" key="6">
    <source>
        <dbReference type="EMBL" id="GGW84986.1"/>
    </source>
</evidence>
<dbReference type="InterPro" id="IPR002123">
    <property type="entry name" value="Plipid/glycerol_acylTrfase"/>
</dbReference>
<feature type="transmembrane region" description="Helical" evidence="4">
    <location>
        <begin position="20"/>
        <end position="40"/>
    </location>
</feature>
<accession>A0A918JK00</accession>
<dbReference type="GO" id="GO:0006654">
    <property type="term" value="P:phosphatidic acid biosynthetic process"/>
    <property type="evidence" value="ECO:0007669"/>
    <property type="project" value="TreeGrafter"/>
</dbReference>
<proteinExistence type="predicted"/>
<comment type="caution">
    <text evidence="6">The sequence shown here is derived from an EMBL/GenBank/DDBJ whole genome shotgun (WGS) entry which is preliminary data.</text>
</comment>
<gene>
    <name evidence="6" type="ORF">GCM10007391_18500</name>
</gene>
<keyword evidence="3 6" id="KW-0012">Acyltransferase</keyword>
<evidence type="ECO:0000256" key="2">
    <source>
        <dbReference type="ARBA" id="ARBA00022679"/>
    </source>
</evidence>
<dbReference type="PANTHER" id="PTHR10434:SF66">
    <property type="entry name" value="PHOSPHOLIPID_GLYCEROL ACYLTRANSFERASE DOMAIN-CONTAINING PROTEIN"/>
    <property type="match status" value="1"/>
</dbReference>
<dbReference type="CDD" id="cd07989">
    <property type="entry name" value="LPLAT_AGPAT-like"/>
    <property type="match status" value="1"/>
</dbReference>
<dbReference type="PANTHER" id="PTHR10434">
    <property type="entry name" value="1-ACYL-SN-GLYCEROL-3-PHOSPHATE ACYLTRANSFERASE"/>
    <property type="match status" value="1"/>
</dbReference>
<reference evidence="6" key="1">
    <citation type="journal article" date="2014" name="Int. J. Syst. Evol. Microbiol.">
        <title>Complete genome sequence of Corynebacterium casei LMG S-19264T (=DSM 44701T), isolated from a smear-ripened cheese.</title>
        <authorList>
            <consortium name="US DOE Joint Genome Institute (JGI-PGF)"/>
            <person name="Walter F."/>
            <person name="Albersmeier A."/>
            <person name="Kalinowski J."/>
            <person name="Ruckert C."/>
        </authorList>
    </citation>
    <scope>NUCLEOTIDE SEQUENCE</scope>
    <source>
        <strain evidence="6">KCTC 22164</strain>
    </source>
</reference>
<keyword evidence="7" id="KW-1185">Reference proteome</keyword>
<keyword evidence="2" id="KW-0808">Transferase</keyword>
<feature type="domain" description="Phospholipid/glycerol acyltransferase" evidence="5">
    <location>
        <begin position="92"/>
        <end position="199"/>
    </location>
</feature>
<keyword evidence="4" id="KW-0812">Transmembrane</keyword>
<evidence type="ECO:0000259" key="5">
    <source>
        <dbReference type="SMART" id="SM00563"/>
    </source>
</evidence>
<dbReference type="SMART" id="SM00563">
    <property type="entry name" value="PlsC"/>
    <property type="match status" value="1"/>
</dbReference>
<protein>
    <submittedName>
        <fullName evidence="6">1-acyl-sn-glycerol-3-phosphate acyltransferase</fullName>
    </submittedName>
</protein>
<dbReference type="EMBL" id="BMXP01000003">
    <property type="protein sequence ID" value="GGW84986.1"/>
    <property type="molecule type" value="Genomic_DNA"/>
</dbReference>
<dbReference type="AlphaFoldDB" id="A0A918JK00"/>
<dbReference type="Proteomes" id="UP000631300">
    <property type="component" value="Unassembled WGS sequence"/>
</dbReference>
<evidence type="ECO:0000313" key="7">
    <source>
        <dbReference type="Proteomes" id="UP000631300"/>
    </source>
</evidence>
<dbReference type="Pfam" id="PF01553">
    <property type="entry name" value="Acyltransferase"/>
    <property type="match status" value="1"/>
</dbReference>
<evidence type="ECO:0000256" key="1">
    <source>
        <dbReference type="ARBA" id="ARBA00005189"/>
    </source>
</evidence>
<dbReference type="GO" id="GO:0003841">
    <property type="term" value="F:1-acylglycerol-3-phosphate O-acyltransferase activity"/>
    <property type="evidence" value="ECO:0007669"/>
    <property type="project" value="TreeGrafter"/>
</dbReference>
<dbReference type="SUPFAM" id="SSF69593">
    <property type="entry name" value="Glycerol-3-phosphate (1)-acyltransferase"/>
    <property type="match status" value="1"/>
</dbReference>